<dbReference type="EMBL" id="KC977571">
    <property type="protein sequence ID" value="AGO84734.2"/>
    <property type="molecule type" value="Genomic_DNA"/>
</dbReference>
<dbReference type="Proteomes" id="UP000204584">
    <property type="component" value="Segment"/>
</dbReference>
<dbReference type="GeneID" id="16606521"/>
<proteinExistence type="predicted"/>
<keyword evidence="2" id="KW-1185">Reference proteome</keyword>
<gene>
    <name evidence="1" type="ORF">psal_cds_748</name>
</gene>
<reference evidence="1 2" key="1">
    <citation type="journal article" date="2013" name="Science">
        <title>Pandoraviruses: amoeba viruses with genomes up to 2.5 Mb reaching that of parasitic eukaryotes.</title>
        <authorList>
            <person name="Philippe N."/>
            <person name="Legendre M."/>
            <person name="Doutre G."/>
            <person name="Coute Y."/>
            <person name="Poirot O."/>
            <person name="Lescot M."/>
            <person name="Arslan D."/>
            <person name="Seltzer V."/>
            <person name="Bertaux L."/>
            <person name="Bruley C."/>
            <person name="Garin J."/>
            <person name="Claverie J.M."/>
            <person name="Abergel C."/>
        </authorList>
    </citation>
    <scope>NUCLEOTIDE SEQUENCE [LARGE SCALE GENOMIC DNA]</scope>
</reference>
<name>S4VVQ9_9VIRU</name>
<dbReference type="PROSITE" id="PS51257">
    <property type="entry name" value="PROKAR_LIPOPROTEIN"/>
    <property type="match status" value="1"/>
</dbReference>
<dbReference type="KEGG" id="vg:16606521"/>
<evidence type="ECO:0000313" key="1">
    <source>
        <dbReference type="EMBL" id="AGO84734.2"/>
    </source>
</evidence>
<organism evidence="1 2">
    <name type="scientific">Pandoravirus salinus</name>
    <dbReference type="NCBI Taxonomy" id="1349410"/>
    <lineage>
        <taxon>Viruses</taxon>
        <taxon>Pandoravirus</taxon>
    </lineage>
</organism>
<evidence type="ECO:0000313" key="2">
    <source>
        <dbReference type="Proteomes" id="UP000204584"/>
    </source>
</evidence>
<dbReference type="RefSeq" id="YP_008437807.2">
    <property type="nucleotide sequence ID" value="NC_022098.1"/>
</dbReference>
<sequence>MAYQEMKKENKWAGRRTSTFFFALLSCRLPPLFISLTDTAGGRDGAPGRPENPADKEATADMQCPVCETVDRAFYVLPNNNIILLCEECESAWLDPQHTGLEDAISNETLCGRFGISTLVQLFGRRATGWATRRDVLGDRKWRDALDRVGDNYYPEP</sequence>
<accession>S4VVQ9</accession>
<protein>
    <submittedName>
        <fullName evidence="1">Uncharacterized protein</fullName>
    </submittedName>
</protein>